<keyword evidence="4" id="KW-0658">Purine biosynthesis</keyword>
<proteinExistence type="predicted"/>
<feature type="domain" description="Glutamine amidotransferase" evidence="6">
    <location>
        <begin position="1"/>
        <end position="57"/>
    </location>
</feature>
<dbReference type="OrthoDB" id="1724632at2759"/>
<dbReference type="PANTHER" id="PTHR11922:SF2">
    <property type="entry name" value="GMP SYNTHASE [GLUTAMINE-HYDROLYZING]"/>
    <property type="match status" value="1"/>
</dbReference>
<evidence type="ECO:0000313" key="8">
    <source>
        <dbReference type="EnsemblFungi" id="PTTG_25197-t43_1-p1"/>
    </source>
</evidence>
<reference evidence="7" key="2">
    <citation type="submission" date="2016-05" db="EMBL/GenBank/DDBJ databases">
        <title>Comparative analysis highlights variable genome content of wheat rusts and divergence of the mating loci.</title>
        <authorList>
            <person name="Cuomo C.A."/>
            <person name="Bakkeren G."/>
            <person name="Szabo L."/>
            <person name="Khalil H."/>
            <person name="Joly D."/>
            <person name="Goldberg J."/>
            <person name="Young S."/>
            <person name="Zeng Q."/>
            <person name="Fellers J."/>
        </authorList>
    </citation>
    <scope>NUCLEOTIDE SEQUENCE [LARGE SCALE GENOMIC DNA]</scope>
    <source>
        <strain evidence="7">1-1 BBBD Race 1</strain>
    </source>
</reference>
<organism evidence="7">
    <name type="scientific">Puccinia triticina (isolate 1-1 / race 1 (BBBD))</name>
    <name type="common">Brown leaf rust fungus</name>
    <dbReference type="NCBI Taxonomy" id="630390"/>
    <lineage>
        <taxon>Eukaryota</taxon>
        <taxon>Fungi</taxon>
        <taxon>Dikarya</taxon>
        <taxon>Basidiomycota</taxon>
        <taxon>Pucciniomycotina</taxon>
        <taxon>Pucciniomycetes</taxon>
        <taxon>Pucciniales</taxon>
        <taxon>Pucciniaceae</taxon>
        <taxon>Puccinia</taxon>
    </lineage>
</organism>
<keyword evidence="1" id="KW-0436">Ligase</keyword>
<reference evidence="8 9" key="3">
    <citation type="journal article" date="2017" name="G3 (Bethesda)">
        <title>Comparative analysis highlights variable genome content of wheat rusts and divergence of the mating loci.</title>
        <authorList>
            <person name="Cuomo C.A."/>
            <person name="Bakkeren G."/>
            <person name="Khalil H.B."/>
            <person name="Panwar V."/>
            <person name="Joly D."/>
            <person name="Linning R."/>
            <person name="Sakthikumar S."/>
            <person name="Song X."/>
            <person name="Adiconis X."/>
            <person name="Fan L."/>
            <person name="Goldberg J.M."/>
            <person name="Levin J.Z."/>
            <person name="Young S."/>
            <person name="Zeng Q."/>
            <person name="Anikster Y."/>
            <person name="Bruce M."/>
            <person name="Wang M."/>
            <person name="Yin C."/>
            <person name="McCallum B."/>
            <person name="Szabo L.J."/>
            <person name="Hulbert S."/>
            <person name="Chen X."/>
            <person name="Fellers J.P."/>
        </authorList>
    </citation>
    <scope>NUCLEOTIDE SEQUENCE</scope>
    <source>
        <strain evidence="8">isolate 1-1 / race 1 (BBBD)</strain>
        <strain evidence="9">Isolate 1-1 / race 1 (BBBD)</strain>
    </source>
</reference>
<dbReference type="GO" id="GO:0005829">
    <property type="term" value="C:cytosol"/>
    <property type="evidence" value="ECO:0007669"/>
    <property type="project" value="TreeGrafter"/>
</dbReference>
<evidence type="ECO:0000313" key="9">
    <source>
        <dbReference type="Proteomes" id="UP000005240"/>
    </source>
</evidence>
<dbReference type="Pfam" id="PF00117">
    <property type="entry name" value="GATase"/>
    <property type="match status" value="1"/>
</dbReference>
<sequence length="79" mass="8695">MSHGDRPDSLPDDFQIVATTSSAAIAHKSNPIFGVQFQPELTHSTHGKQIIEEFVLNVCQGKLGWTMATFIGTEIARIR</sequence>
<protein>
    <submittedName>
        <fullName evidence="8">Glutamine amidotransferase type-1 domain-containing protein</fullName>
    </submittedName>
</protein>
<dbReference type="PROSITE" id="PS51273">
    <property type="entry name" value="GATASE_TYPE_1"/>
    <property type="match status" value="1"/>
</dbReference>
<evidence type="ECO:0000256" key="4">
    <source>
        <dbReference type="ARBA" id="ARBA00022755"/>
    </source>
</evidence>
<dbReference type="EnsemblFungi" id="PTTG_25197-t43_1">
    <property type="protein sequence ID" value="PTTG_25197-t43_1-p1"/>
    <property type="gene ID" value="PTTG_25197"/>
</dbReference>
<reference evidence="8" key="4">
    <citation type="submission" date="2025-05" db="UniProtKB">
        <authorList>
            <consortium name="EnsemblFungi"/>
        </authorList>
    </citation>
    <scope>IDENTIFICATION</scope>
    <source>
        <strain evidence="8">isolate 1-1 / race 1 (BBBD)</strain>
    </source>
</reference>
<dbReference type="InterPro" id="IPR017926">
    <property type="entry name" value="GATASE"/>
</dbReference>
<keyword evidence="9" id="KW-1185">Reference proteome</keyword>
<dbReference type="GO" id="GO:0003921">
    <property type="term" value="F:GMP synthase activity"/>
    <property type="evidence" value="ECO:0007669"/>
    <property type="project" value="TreeGrafter"/>
</dbReference>
<dbReference type="GO" id="GO:0005524">
    <property type="term" value="F:ATP binding"/>
    <property type="evidence" value="ECO:0007669"/>
    <property type="project" value="UniProtKB-KW"/>
</dbReference>
<evidence type="ECO:0000256" key="5">
    <source>
        <dbReference type="ARBA" id="ARBA00022840"/>
    </source>
</evidence>
<name>A0A180H689_PUCT1</name>
<evidence type="ECO:0000259" key="6">
    <source>
        <dbReference type="Pfam" id="PF00117"/>
    </source>
</evidence>
<keyword evidence="2" id="KW-0547">Nucleotide-binding</keyword>
<evidence type="ECO:0000256" key="3">
    <source>
        <dbReference type="ARBA" id="ARBA00022749"/>
    </source>
</evidence>
<dbReference type="STRING" id="630390.A0A180H689"/>
<dbReference type="Gene3D" id="3.40.50.880">
    <property type="match status" value="1"/>
</dbReference>
<evidence type="ECO:0000256" key="2">
    <source>
        <dbReference type="ARBA" id="ARBA00022741"/>
    </source>
</evidence>
<dbReference type="AlphaFoldDB" id="A0A180H689"/>
<dbReference type="Proteomes" id="UP000005240">
    <property type="component" value="Unassembled WGS sequence"/>
</dbReference>
<gene>
    <name evidence="7" type="ORF">PTTG_25197</name>
</gene>
<keyword evidence="3" id="KW-0332">GMP biosynthesis</keyword>
<dbReference type="SUPFAM" id="SSF52317">
    <property type="entry name" value="Class I glutamine amidotransferase-like"/>
    <property type="match status" value="1"/>
</dbReference>
<dbReference type="EMBL" id="ADAS02000001">
    <property type="protein sequence ID" value="OAW00199.1"/>
    <property type="molecule type" value="Genomic_DNA"/>
</dbReference>
<evidence type="ECO:0000313" key="7">
    <source>
        <dbReference type="EMBL" id="OAW00199.1"/>
    </source>
</evidence>
<dbReference type="PANTHER" id="PTHR11922">
    <property type="entry name" value="GMP SYNTHASE-RELATED"/>
    <property type="match status" value="1"/>
</dbReference>
<dbReference type="InterPro" id="IPR029062">
    <property type="entry name" value="Class_I_gatase-like"/>
</dbReference>
<reference evidence="7" key="1">
    <citation type="submission" date="2009-11" db="EMBL/GenBank/DDBJ databases">
        <authorList>
            <consortium name="The Broad Institute Genome Sequencing Platform"/>
            <person name="Ward D."/>
            <person name="Feldgarden M."/>
            <person name="Earl A."/>
            <person name="Young S.K."/>
            <person name="Zeng Q."/>
            <person name="Koehrsen M."/>
            <person name="Alvarado L."/>
            <person name="Berlin A."/>
            <person name="Bochicchio J."/>
            <person name="Borenstein D."/>
            <person name="Chapman S.B."/>
            <person name="Chen Z."/>
            <person name="Engels R."/>
            <person name="Freedman E."/>
            <person name="Gellesch M."/>
            <person name="Goldberg J."/>
            <person name="Griggs A."/>
            <person name="Gujja S."/>
            <person name="Heilman E."/>
            <person name="Heiman D."/>
            <person name="Hepburn T."/>
            <person name="Howarth C."/>
            <person name="Jen D."/>
            <person name="Larson L."/>
            <person name="Lewis B."/>
            <person name="Mehta T."/>
            <person name="Park D."/>
            <person name="Pearson M."/>
            <person name="Roberts A."/>
            <person name="Saif S."/>
            <person name="Shea T."/>
            <person name="Shenoy N."/>
            <person name="Sisk P."/>
            <person name="Stolte C."/>
            <person name="Sykes S."/>
            <person name="Thomson T."/>
            <person name="Walk T."/>
            <person name="White J."/>
            <person name="Yandava C."/>
            <person name="Izard J."/>
            <person name="Baranova O.V."/>
            <person name="Blanton J.M."/>
            <person name="Tanner A.C."/>
            <person name="Dewhirst F.E."/>
            <person name="Haas B."/>
            <person name="Nusbaum C."/>
            <person name="Birren B."/>
        </authorList>
    </citation>
    <scope>NUCLEOTIDE SEQUENCE [LARGE SCALE GENOMIC DNA]</scope>
    <source>
        <strain evidence="7">1-1 BBBD Race 1</strain>
    </source>
</reference>
<evidence type="ECO:0000256" key="1">
    <source>
        <dbReference type="ARBA" id="ARBA00022598"/>
    </source>
</evidence>
<dbReference type="VEuPathDB" id="FungiDB:PTTG_25197"/>
<keyword evidence="5" id="KW-0067">ATP-binding</keyword>
<accession>A0A180H689</accession>